<keyword evidence="2" id="KW-1185">Reference proteome</keyword>
<accession>A0A1E5VNI1</accession>
<dbReference type="AlphaFoldDB" id="A0A1E5VNI1"/>
<sequence length="120" mass="12976">MSASYTAAGAASPASTCLVVVPQRQLHDPDRVGYNLHVFSTQTASWSTKAARLAPDMAAYPLLFHGKFHPTKVLAAVDGGGDSLAWVDIRRGILLCNSVTEDHPGQWRNQEINMRGAEQT</sequence>
<organism evidence="1 2">
    <name type="scientific">Dichanthelium oligosanthes</name>
    <dbReference type="NCBI Taxonomy" id="888268"/>
    <lineage>
        <taxon>Eukaryota</taxon>
        <taxon>Viridiplantae</taxon>
        <taxon>Streptophyta</taxon>
        <taxon>Embryophyta</taxon>
        <taxon>Tracheophyta</taxon>
        <taxon>Spermatophyta</taxon>
        <taxon>Magnoliopsida</taxon>
        <taxon>Liliopsida</taxon>
        <taxon>Poales</taxon>
        <taxon>Poaceae</taxon>
        <taxon>PACMAD clade</taxon>
        <taxon>Panicoideae</taxon>
        <taxon>Panicodae</taxon>
        <taxon>Paniceae</taxon>
        <taxon>Dichantheliinae</taxon>
        <taxon>Dichanthelium</taxon>
    </lineage>
</organism>
<evidence type="ECO:0000313" key="1">
    <source>
        <dbReference type="EMBL" id="OEL26693.1"/>
    </source>
</evidence>
<dbReference type="STRING" id="888268.A0A1E5VNI1"/>
<dbReference type="PANTHER" id="PTHR33074">
    <property type="entry name" value="EXPRESSED PROTEIN-RELATED"/>
    <property type="match status" value="1"/>
</dbReference>
<gene>
    <name evidence="1" type="ORF">BAE44_0012288</name>
</gene>
<comment type="caution">
    <text evidence="1">The sequence shown here is derived from an EMBL/GenBank/DDBJ whole genome shotgun (WGS) entry which is preliminary data.</text>
</comment>
<name>A0A1E5VNI1_9POAL</name>
<dbReference type="EMBL" id="LWDX02034062">
    <property type="protein sequence ID" value="OEL26693.1"/>
    <property type="molecule type" value="Genomic_DNA"/>
</dbReference>
<evidence type="ECO:0000313" key="2">
    <source>
        <dbReference type="Proteomes" id="UP000095767"/>
    </source>
</evidence>
<dbReference type="Proteomes" id="UP000095767">
    <property type="component" value="Unassembled WGS sequence"/>
</dbReference>
<dbReference type="PANTHER" id="PTHR33074:SF127">
    <property type="entry name" value="OS04G0388000 PROTEIN"/>
    <property type="match status" value="1"/>
</dbReference>
<reference evidence="1 2" key="1">
    <citation type="submission" date="2016-09" db="EMBL/GenBank/DDBJ databases">
        <title>The draft genome of Dichanthelium oligosanthes: A C3 panicoid grass species.</title>
        <authorList>
            <person name="Studer A.J."/>
            <person name="Schnable J.C."/>
            <person name="Brutnell T.P."/>
        </authorList>
    </citation>
    <scope>NUCLEOTIDE SEQUENCE [LARGE SCALE GENOMIC DNA]</scope>
    <source>
        <strain evidence="2">cv. Kellogg 1175</strain>
        <tissue evidence="1">Leaf</tissue>
    </source>
</reference>
<evidence type="ECO:0008006" key="3">
    <source>
        <dbReference type="Google" id="ProtNLM"/>
    </source>
</evidence>
<protein>
    <recommendedName>
        <fullName evidence="3">DUF1618 domain-containing protein</fullName>
    </recommendedName>
</protein>
<proteinExistence type="predicted"/>